<gene>
    <name evidence="1" type="ORF">OB2597_05375</name>
</gene>
<comment type="caution">
    <text evidence="1">The sequence shown here is derived from an EMBL/GenBank/DDBJ whole genome shotgun (WGS) entry which is preliminary data.</text>
</comment>
<accession>A3TSR0</accession>
<name>A3TSR0_PSEBH</name>
<reference evidence="1" key="1">
    <citation type="journal article" date="2010" name="J. Bacteriol.">
        <title>Genome sequences of Oceanicola granulosus HTCC2516(T) and Oceanicola batsensis HTCC2597(TDelta).</title>
        <authorList>
            <person name="Thrash J.C."/>
            <person name="Cho J.C."/>
            <person name="Vergin K.L."/>
            <person name="Giovannoni S.J."/>
        </authorList>
    </citation>
    <scope>NUCLEOTIDE SEQUENCE [LARGE SCALE GENOMIC DNA]</scope>
    <source>
        <strain evidence="1">HTCC2597</strain>
    </source>
</reference>
<organism evidence="1 2">
    <name type="scientific">Pseudooceanicola batsensis (strain ATCC BAA-863 / DSM 15984 / KCTC 12145 / HTCC2597)</name>
    <name type="common">Oceanicola batsensis</name>
    <dbReference type="NCBI Taxonomy" id="252305"/>
    <lineage>
        <taxon>Bacteria</taxon>
        <taxon>Pseudomonadati</taxon>
        <taxon>Pseudomonadota</taxon>
        <taxon>Alphaproteobacteria</taxon>
        <taxon>Rhodobacterales</taxon>
        <taxon>Paracoccaceae</taxon>
        <taxon>Pseudooceanicola</taxon>
    </lineage>
</organism>
<evidence type="ECO:0000313" key="1">
    <source>
        <dbReference type="EMBL" id="EAQ04687.1"/>
    </source>
</evidence>
<dbReference type="HOGENOM" id="CLU_2684234_0_0_5"/>
<proteinExistence type="predicted"/>
<sequence length="74" mass="8085">MVIGPLLILSRFPAPLPAGLPVCRDQFKADTTWEDTPALRHLAVNPLARTLGEAVGEDPDVKGRTGLLYPIFFE</sequence>
<evidence type="ECO:0000313" key="2">
    <source>
        <dbReference type="Proteomes" id="UP000004318"/>
    </source>
</evidence>
<dbReference type="AlphaFoldDB" id="A3TSR0"/>
<dbReference type="EMBL" id="AAMO01000001">
    <property type="protein sequence ID" value="EAQ04687.1"/>
    <property type="molecule type" value="Genomic_DNA"/>
</dbReference>
<protein>
    <submittedName>
        <fullName evidence="1">Uncharacterized protein</fullName>
    </submittedName>
</protein>
<keyword evidence="2" id="KW-1185">Reference proteome</keyword>
<dbReference type="Proteomes" id="UP000004318">
    <property type="component" value="Unassembled WGS sequence"/>
</dbReference>